<accession>A0ABR1Q2C1</accession>
<organism evidence="1 2">
    <name type="scientific">Apiospora aurea</name>
    <dbReference type="NCBI Taxonomy" id="335848"/>
    <lineage>
        <taxon>Eukaryota</taxon>
        <taxon>Fungi</taxon>
        <taxon>Dikarya</taxon>
        <taxon>Ascomycota</taxon>
        <taxon>Pezizomycotina</taxon>
        <taxon>Sordariomycetes</taxon>
        <taxon>Xylariomycetidae</taxon>
        <taxon>Amphisphaeriales</taxon>
        <taxon>Apiosporaceae</taxon>
        <taxon>Apiospora</taxon>
    </lineage>
</organism>
<reference evidence="1 2" key="1">
    <citation type="submission" date="2023-01" db="EMBL/GenBank/DDBJ databases">
        <title>Analysis of 21 Apiospora genomes using comparative genomics revels a genus with tremendous synthesis potential of carbohydrate active enzymes and secondary metabolites.</title>
        <authorList>
            <person name="Sorensen T."/>
        </authorList>
    </citation>
    <scope>NUCLEOTIDE SEQUENCE [LARGE SCALE GENOMIC DNA]</scope>
    <source>
        <strain evidence="1 2">CBS 24483</strain>
    </source>
</reference>
<sequence length="231" mass="24721">MADYSFQVSPTTSSQFDGVRITPIYNRLLPRPISGLACLVYYALQAPRDVFANHLECLGPVSHDDSVPSQICLETPRPRQIHLALLAVIPQGLLEVPEREPLSPARRGHLVGLDPGLKLDETAEDRQRGGQVPGRVRELDLDCAPARGRRRGEALVVGGYDWRLETGAFFGGDAGGDLIAPVVGEDDGLAGGFGLVTAGLAYALRLEYVGFAHGVGFGYGVLQFGVESEGL</sequence>
<proteinExistence type="predicted"/>
<name>A0ABR1Q2C1_9PEZI</name>
<dbReference type="GeneID" id="92079727"/>
<comment type="caution">
    <text evidence="1">The sequence shown here is derived from an EMBL/GenBank/DDBJ whole genome shotgun (WGS) entry which is preliminary data.</text>
</comment>
<protein>
    <submittedName>
        <fullName evidence="1">Uncharacterized protein</fullName>
    </submittedName>
</protein>
<dbReference type="EMBL" id="JAQQWE010000007">
    <property type="protein sequence ID" value="KAK7946122.1"/>
    <property type="molecule type" value="Genomic_DNA"/>
</dbReference>
<gene>
    <name evidence="1" type="ORF">PG986_010443</name>
</gene>
<evidence type="ECO:0000313" key="2">
    <source>
        <dbReference type="Proteomes" id="UP001391051"/>
    </source>
</evidence>
<evidence type="ECO:0000313" key="1">
    <source>
        <dbReference type="EMBL" id="KAK7946122.1"/>
    </source>
</evidence>
<keyword evidence="2" id="KW-1185">Reference proteome</keyword>
<dbReference type="RefSeq" id="XP_066696156.1">
    <property type="nucleotide sequence ID" value="XM_066846665.1"/>
</dbReference>
<dbReference type="Proteomes" id="UP001391051">
    <property type="component" value="Unassembled WGS sequence"/>
</dbReference>